<dbReference type="AlphaFoldDB" id="A0A1V9YKR2"/>
<dbReference type="PANTHER" id="PTHR31827">
    <property type="entry name" value="EMB|CAB89363.1"/>
    <property type="match status" value="1"/>
</dbReference>
<gene>
    <name evidence="1" type="ORF">ACHHYP_10701</name>
</gene>
<comment type="caution">
    <text evidence="1">The sequence shown here is derived from an EMBL/GenBank/DDBJ whole genome shotgun (WGS) entry which is preliminary data.</text>
</comment>
<sequence length="182" mass="20137">MAGATKCIAHKNKLKCSVNGCMNQVYARYLCVRHGGKKQCEKPGCVAFVSRGTLCVDHGGVLAKRYCIEPGCDRQAHARYKCVRHGGGRSCRIESCALQARAGGLCHRHRTEQLDETQTSPKDDAWLLDEMVLVDCMDIRLDESQVLNDMIDDSILSALCDSLAKSPESLLAMNFIDFELNL</sequence>
<dbReference type="OrthoDB" id="72943at2759"/>
<dbReference type="PANTHER" id="PTHR31827:SF1">
    <property type="entry name" value="EMB|CAB89363.1"/>
    <property type="match status" value="1"/>
</dbReference>
<evidence type="ECO:0000313" key="1">
    <source>
        <dbReference type="EMBL" id="OQR86291.1"/>
    </source>
</evidence>
<organism evidence="1 2">
    <name type="scientific">Achlya hypogyna</name>
    <name type="common">Oomycete</name>
    <name type="synonym">Protoachlya hypogyna</name>
    <dbReference type="NCBI Taxonomy" id="1202772"/>
    <lineage>
        <taxon>Eukaryota</taxon>
        <taxon>Sar</taxon>
        <taxon>Stramenopiles</taxon>
        <taxon>Oomycota</taxon>
        <taxon>Saprolegniomycetes</taxon>
        <taxon>Saprolegniales</taxon>
        <taxon>Achlyaceae</taxon>
        <taxon>Achlya</taxon>
    </lineage>
</organism>
<keyword evidence="2" id="KW-1185">Reference proteome</keyword>
<evidence type="ECO:0008006" key="3">
    <source>
        <dbReference type="Google" id="ProtNLM"/>
    </source>
</evidence>
<name>A0A1V9YKR2_ACHHY</name>
<proteinExistence type="predicted"/>
<protein>
    <recommendedName>
        <fullName evidence="3">WRKY transcription factor 19</fullName>
    </recommendedName>
</protein>
<reference evidence="1 2" key="1">
    <citation type="journal article" date="2014" name="Genome Biol. Evol.">
        <title>The secreted proteins of Achlya hypogyna and Thraustotheca clavata identify the ancestral oomycete secretome and reveal gene acquisitions by horizontal gene transfer.</title>
        <authorList>
            <person name="Misner I."/>
            <person name="Blouin N."/>
            <person name="Leonard G."/>
            <person name="Richards T.A."/>
            <person name="Lane C.E."/>
        </authorList>
    </citation>
    <scope>NUCLEOTIDE SEQUENCE [LARGE SCALE GENOMIC DNA]</scope>
    <source>
        <strain evidence="1 2">ATCC 48635</strain>
    </source>
</reference>
<accession>A0A1V9YKR2</accession>
<dbReference type="EMBL" id="JNBR01001519">
    <property type="protein sequence ID" value="OQR86291.1"/>
    <property type="molecule type" value="Genomic_DNA"/>
</dbReference>
<evidence type="ECO:0000313" key="2">
    <source>
        <dbReference type="Proteomes" id="UP000243579"/>
    </source>
</evidence>
<dbReference type="Proteomes" id="UP000243579">
    <property type="component" value="Unassembled WGS sequence"/>
</dbReference>
<dbReference type="STRING" id="1202772.A0A1V9YKR2"/>